<evidence type="ECO:0000256" key="1">
    <source>
        <dbReference type="SAM" id="Phobius"/>
    </source>
</evidence>
<keyword evidence="1" id="KW-0472">Membrane</keyword>
<evidence type="ECO:0000313" key="3">
    <source>
        <dbReference type="Proteomes" id="UP000622475"/>
    </source>
</evidence>
<evidence type="ECO:0000313" key="2">
    <source>
        <dbReference type="EMBL" id="MBE9664612.1"/>
    </source>
</evidence>
<proteinExistence type="predicted"/>
<organism evidence="2 3">
    <name type="scientific">Mucilaginibacter myungsuensis</name>
    <dbReference type="NCBI Taxonomy" id="649104"/>
    <lineage>
        <taxon>Bacteria</taxon>
        <taxon>Pseudomonadati</taxon>
        <taxon>Bacteroidota</taxon>
        <taxon>Sphingobacteriia</taxon>
        <taxon>Sphingobacteriales</taxon>
        <taxon>Sphingobacteriaceae</taxon>
        <taxon>Mucilaginibacter</taxon>
    </lineage>
</organism>
<keyword evidence="3" id="KW-1185">Reference proteome</keyword>
<accession>A0A929PZN6</accession>
<dbReference type="RefSeq" id="WP_194114090.1">
    <property type="nucleotide sequence ID" value="NZ_JADFFL010000014.1"/>
</dbReference>
<name>A0A929PZN6_9SPHI</name>
<feature type="transmembrane region" description="Helical" evidence="1">
    <location>
        <begin position="45"/>
        <end position="68"/>
    </location>
</feature>
<dbReference type="EMBL" id="JADFFL010000014">
    <property type="protein sequence ID" value="MBE9664612.1"/>
    <property type="molecule type" value="Genomic_DNA"/>
</dbReference>
<feature type="transmembrane region" description="Helical" evidence="1">
    <location>
        <begin position="7"/>
        <end position="25"/>
    </location>
</feature>
<keyword evidence="1" id="KW-0812">Transmembrane</keyword>
<reference evidence="2" key="1">
    <citation type="submission" date="2020-10" db="EMBL/GenBank/DDBJ databases">
        <title>Mucilaginibacter mali sp. nov., isolated from rhizosphere soil of apple orchard.</title>
        <authorList>
            <person name="Lee J.-S."/>
            <person name="Kim H.S."/>
            <person name="Kim J.-S."/>
        </authorList>
    </citation>
    <scope>NUCLEOTIDE SEQUENCE</scope>
    <source>
        <strain evidence="2">KCTC 22746</strain>
    </source>
</reference>
<keyword evidence="1" id="KW-1133">Transmembrane helix</keyword>
<sequence>MGTIKPLLRWLLVTVLVWISGAALIRIGYANINDTLREFCQVTGYITVLGATVAIVAELLIIATLSLFRKQQA</sequence>
<comment type="caution">
    <text evidence="2">The sequence shown here is derived from an EMBL/GenBank/DDBJ whole genome shotgun (WGS) entry which is preliminary data.</text>
</comment>
<dbReference type="AlphaFoldDB" id="A0A929PZN6"/>
<dbReference type="Proteomes" id="UP000622475">
    <property type="component" value="Unassembled WGS sequence"/>
</dbReference>
<gene>
    <name evidence="2" type="ORF">IRJ16_22215</name>
</gene>
<protein>
    <submittedName>
        <fullName evidence="2">Uncharacterized protein</fullName>
    </submittedName>
</protein>